<feature type="compositionally biased region" description="Basic and acidic residues" evidence="1">
    <location>
        <begin position="1"/>
        <end position="22"/>
    </location>
</feature>
<evidence type="ECO:0000256" key="1">
    <source>
        <dbReference type="SAM" id="MobiDB-lite"/>
    </source>
</evidence>
<dbReference type="EMBL" id="JAPQKH010000001">
    <property type="protein sequence ID" value="KAJ5116596.1"/>
    <property type="molecule type" value="Genomic_DNA"/>
</dbReference>
<proteinExistence type="predicted"/>
<feature type="region of interest" description="Disordered" evidence="1">
    <location>
        <begin position="1"/>
        <end position="35"/>
    </location>
</feature>
<evidence type="ECO:0000256" key="2">
    <source>
        <dbReference type="SAM" id="Phobius"/>
    </source>
</evidence>
<reference evidence="3" key="2">
    <citation type="journal article" date="2023" name="IMA Fungus">
        <title>Comparative genomic study of the Penicillium genus elucidates a diverse pangenome and 15 lateral gene transfer events.</title>
        <authorList>
            <person name="Petersen C."/>
            <person name="Sorensen T."/>
            <person name="Nielsen M.R."/>
            <person name="Sondergaard T.E."/>
            <person name="Sorensen J.L."/>
            <person name="Fitzpatrick D.A."/>
            <person name="Frisvad J.C."/>
            <person name="Nielsen K.L."/>
        </authorList>
    </citation>
    <scope>NUCLEOTIDE SEQUENCE</scope>
    <source>
        <strain evidence="3">IBT 30069</strain>
    </source>
</reference>
<keyword evidence="2" id="KW-0472">Membrane</keyword>
<keyword evidence="2" id="KW-0812">Transmembrane</keyword>
<dbReference type="AlphaFoldDB" id="A0A9W9KST3"/>
<keyword evidence="4" id="KW-1185">Reference proteome</keyword>
<evidence type="ECO:0000313" key="4">
    <source>
        <dbReference type="Proteomes" id="UP001149165"/>
    </source>
</evidence>
<feature type="compositionally biased region" description="Basic residues" evidence="1">
    <location>
        <begin position="23"/>
        <end position="32"/>
    </location>
</feature>
<comment type="caution">
    <text evidence="3">The sequence shown here is derived from an EMBL/GenBank/DDBJ whole genome shotgun (WGS) entry which is preliminary data.</text>
</comment>
<protein>
    <submittedName>
        <fullName evidence="3">Uncharacterized protein</fullName>
    </submittedName>
</protein>
<organism evidence="3 4">
    <name type="scientific">Penicillium angulare</name>
    <dbReference type="NCBI Taxonomy" id="116970"/>
    <lineage>
        <taxon>Eukaryota</taxon>
        <taxon>Fungi</taxon>
        <taxon>Dikarya</taxon>
        <taxon>Ascomycota</taxon>
        <taxon>Pezizomycotina</taxon>
        <taxon>Eurotiomycetes</taxon>
        <taxon>Eurotiomycetidae</taxon>
        <taxon>Eurotiales</taxon>
        <taxon>Aspergillaceae</taxon>
        <taxon>Penicillium</taxon>
    </lineage>
</organism>
<feature type="transmembrane region" description="Helical" evidence="2">
    <location>
        <begin position="36"/>
        <end position="62"/>
    </location>
</feature>
<name>A0A9W9KST3_9EURO</name>
<accession>A0A9W9KST3</accession>
<dbReference type="Proteomes" id="UP001149165">
    <property type="component" value="Unassembled WGS sequence"/>
</dbReference>
<gene>
    <name evidence="3" type="ORF">N7456_000944</name>
</gene>
<sequence length="63" mass="7164">MDRKRLTKEQQTKDKQDSSEKNKSKKGKRKGGKAGLWCYFGGIETLNGFVLAFVMVYCWVSAS</sequence>
<keyword evidence="2" id="KW-1133">Transmembrane helix</keyword>
<reference evidence="3" key="1">
    <citation type="submission" date="2022-11" db="EMBL/GenBank/DDBJ databases">
        <authorList>
            <person name="Petersen C."/>
        </authorList>
    </citation>
    <scope>NUCLEOTIDE SEQUENCE</scope>
    <source>
        <strain evidence="3">IBT 30069</strain>
    </source>
</reference>
<evidence type="ECO:0000313" key="3">
    <source>
        <dbReference type="EMBL" id="KAJ5116596.1"/>
    </source>
</evidence>